<proteinExistence type="predicted"/>
<accession>A0ABW1AXR6</accession>
<dbReference type="Pfam" id="PF13749">
    <property type="entry name" value="HATPase_c_4"/>
    <property type="match status" value="1"/>
</dbReference>
<dbReference type="Gene3D" id="3.30.565.60">
    <property type="match status" value="1"/>
</dbReference>
<dbReference type="InterPro" id="IPR038461">
    <property type="entry name" value="Schlafen_AlbA_2_dom_sf"/>
</dbReference>
<sequence>MALPININDLLIGKPVEWERLEFKAGWNPEAVLHTLCAFANDINNLGGGYILIGVAESNGRPVLPPAGIDPEQIDAIQKELLNLGFSAIAPYYHPIAVPVEIEGRHVLVLWALGGPTRPYKAKTSLGKDSRDYAYYVRKGSSTIRAKGADEAELMSLAATVPHDDRVNQQARVESFSRELMQDYLQQVGSDLARQAPNLSLLELGRQMGVIGGPDEAPFPLNVGLMMFNPEPWRFFPAMQIDIVWFPKEGPGGNKFSEKIFKGPIPRMTRDALDYIKRNLITETVTKHHGRAEATRVENFPYDAIEEAVVNAVYHRGYDTREPIEVRIERNELFVISYPGPDRSVRLEQLRAGRARPRRYRNRRIGEFLKELEFTEGRATGIPKILEAMEKNGSPPAEFEFDEDHSYFMVRLPIHPAALEVAASAAGEATSPAGPESRPESRPESEAEWRFRPEWRAEWGPESIHHRIMAAIAHTPLGRSEIAQSLGHKSVSGAAKQAIADLMEVGLVEYTLPEKPNSRLQKYRGTDNRTGVQSRKGGA</sequence>
<evidence type="ECO:0000313" key="5">
    <source>
        <dbReference type="Proteomes" id="UP001595974"/>
    </source>
</evidence>
<feature type="region of interest" description="Disordered" evidence="1">
    <location>
        <begin position="423"/>
        <end position="449"/>
    </location>
</feature>
<dbReference type="Gene3D" id="3.30.950.30">
    <property type="entry name" value="Schlafen, AAA domain"/>
    <property type="match status" value="1"/>
</dbReference>
<dbReference type="EMBL" id="JBHSOG010000102">
    <property type="protein sequence ID" value="MFC5772015.1"/>
    <property type="molecule type" value="Genomic_DNA"/>
</dbReference>
<dbReference type="InterPro" id="IPR038475">
    <property type="entry name" value="RecG_C_sf"/>
</dbReference>
<comment type="caution">
    <text evidence="4">The sequence shown here is derived from an EMBL/GenBank/DDBJ whole genome shotgun (WGS) entry which is preliminary data.</text>
</comment>
<keyword evidence="5" id="KW-1185">Reference proteome</keyword>
<feature type="compositionally biased region" description="Basic and acidic residues" evidence="1">
    <location>
        <begin position="437"/>
        <end position="449"/>
    </location>
</feature>
<feature type="domain" description="Filamentation induced by cAMP protein Fic-like C-terminal" evidence="3">
    <location>
        <begin position="467"/>
        <end position="524"/>
    </location>
</feature>
<dbReference type="Pfam" id="PF04326">
    <property type="entry name" value="SLFN_AlbA_2"/>
    <property type="match status" value="1"/>
</dbReference>
<dbReference type="Pfam" id="PF21247">
    <property type="entry name" value="Fic-like_C"/>
    <property type="match status" value="1"/>
</dbReference>
<evidence type="ECO:0000259" key="2">
    <source>
        <dbReference type="Pfam" id="PF04326"/>
    </source>
</evidence>
<dbReference type="PANTHER" id="PTHR30595:SF6">
    <property type="entry name" value="SCHLAFEN ALBA-2 DOMAIN-CONTAINING PROTEIN"/>
    <property type="match status" value="1"/>
</dbReference>
<feature type="domain" description="Schlafen AlbA-2" evidence="2">
    <location>
        <begin position="17"/>
        <end position="146"/>
    </location>
</feature>
<dbReference type="Proteomes" id="UP001595974">
    <property type="component" value="Unassembled WGS sequence"/>
</dbReference>
<evidence type="ECO:0000313" key="4">
    <source>
        <dbReference type="EMBL" id="MFC5772015.1"/>
    </source>
</evidence>
<feature type="region of interest" description="Disordered" evidence="1">
    <location>
        <begin position="516"/>
        <end position="539"/>
    </location>
</feature>
<feature type="compositionally biased region" description="Low complexity" evidence="1">
    <location>
        <begin position="423"/>
        <end position="436"/>
    </location>
</feature>
<dbReference type="InterPro" id="IPR049514">
    <property type="entry name" value="Fic-like_C"/>
</dbReference>
<dbReference type="RefSeq" id="WP_096444950.1">
    <property type="nucleotide sequence ID" value="NZ_JBHSOG010000102.1"/>
</dbReference>
<organism evidence="4 5">
    <name type="scientific">Thauera sinica</name>
    <dbReference type="NCBI Taxonomy" id="2665146"/>
    <lineage>
        <taxon>Bacteria</taxon>
        <taxon>Pseudomonadati</taxon>
        <taxon>Pseudomonadota</taxon>
        <taxon>Betaproteobacteria</taxon>
        <taxon>Rhodocyclales</taxon>
        <taxon>Zoogloeaceae</taxon>
        <taxon>Thauera</taxon>
    </lineage>
</organism>
<name>A0ABW1AXR6_9RHOO</name>
<evidence type="ECO:0000259" key="3">
    <source>
        <dbReference type="Pfam" id="PF21247"/>
    </source>
</evidence>
<gene>
    <name evidence="4" type="ORF">ACFPTN_21755</name>
</gene>
<dbReference type="PANTHER" id="PTHR30595">
    <property type="entry name" value="GLPR-RELATED TRANSCRIPTIONAL REPRESSOR"/>
    <property type="match status" value="1"/>
</dbReference>
<evidence type="ECO:0000256" key="1">
    <source>
        <dbReference type="SAM" id="MobiDB-lite"/>
    </source>
</evidence>
<dbReference type="InterPro" id="IPR007421">
    <property type="entry name" value="Schlafen_AlbA_2_dom"/>
</dbReference>
<protein>
    <submittedName>
        <fullName evidence="4">RNA-binding domain-containing protein</fullName>
    </submittedName>
</protein>
<reference evidence="5" key="1">
    <citation type="journal article" date="2019" name="Int. J. Syst. Evol. Microbiol.">
        <title>The Global Catalogue of Microorganisms (GCM) 10K type strain sequencing project: providing services to taxonomists for standard genome sequencing and annotation.</title>
        <authorList>
            <consortium name="The Broad Institute Genomics Platform"/>
            <consortium name="The Broad Institute Genome Sequencing Center for Infectious Disease"/>
            <person name="Wu L."/>
            <person name="Ma J."/>
        </authorList>
    </citation>
    <scope>NUCLEOTIDE SEQUENCE [LARGE SCALE GENOMIC DNA]</scope>
    <source>
        <strain evidence="5">SHR3</strain>
    </source>
</reference>